<evidence type="ECO:0000259" key="2">
    <source>
        <dbReference type="Pfam" id="PF07331"/>
    </source>
</evidence>
<feature type="transmembrane region" description="Helical" evidence="1">
    <location>
        <begin position="124"/>
        <end position="143"/>
    </location>
</feature>
<dbReference type="AlphaFoldDB" id="A0A512E1J2"/>
<dbReference type="EMBL" id="BJYZ01000044">
    <property type="protein sequence ID" value="GEO42579.1"/>
    <property type="molecule type" value="Genomic_DNA"/>
</dbReference>
<dbReference type="Proteomes" id="UP000321523">
    <property type="component" value="Unassembled WGS sequence"/>
</dbReference>
<protein>
    <recommendedName>
        <fullName evidence="2">DUF1468 domain-containing protein</fullName>
    </recommendedName>
</protein>
<dbReference type="RefSeq" id="WP_044435600.1">
    <property type="nucleotide sequence ID" value="NZ_BJYZ01000044.1"/>
</dbReference>
<comment type="caution">
    <text evidence="3">The sequence shown here is derived from an EMBL/GenBank/DDBJ whole genome shotgun (WGS) entry which is preliminary data.</text>
</comment>
<dbReference type="Pfam" id="PF07331">
    <property type="entry name" value="TctB"/>
    <property type="match status" value="1"/>
</dbReference>
<evidence type="ECO:0000313" key="3">
    <source>
        <dbReference type="EMBL" id="GEO42579.1"/>
    </source>
</evidence>
<name>A0A512E1J2_9PROT</name>
<sequence length="165" mass="16888">MTTGRSLKIGEAGLGAAVLALGAFIAFETSQAPGAANAVVGPALFPYLISAGLILVGLALLREAVTGHIAHAQGLELDGTAVVLVAVGLIIQMLLLETLGWIPASTILFMVVARAFGSRRIVMDAILGLALTAASFGLFNYGLDLNLPVGSVFEELMAEPDDAAE</sequence>
<feature type="transmembrane region" description="Helical" evidence="1">
    <location>
        <begin position="77"/>
        <end position="95"/>
    </location>
</feature>
<accession>A0A512E1J2</accession>
<feature type="domain" description="DUF1468" evidence="2">
    <location>
        <begin position="14"/>
        <end position="148"/>
    </location>
</feature>
<dbReference type="InterPro" id="IPR009936">
    <property type="entry name" value="DUF1468"/>
</dbReference>
<reference evidence="3 4" key="1">
    <citation type="submission" date="2019-07" db="EMBL/GenBank/DDBJ databases">
        <title>Whole genome shotgun sequence of Skermanella aerolata NBRC 106429.</title>
        <authorList>
            <person name="Hosoyama A."/>
            <person name="Uohara A."/>
            <person name="Ohji S."/>
            <person name="Ichikawa N."/>
        </authorList>
    </citation>
    <scope>NUCLEOTIDE SEQUENCE [LARGE SCALE GENOMIC DNA]</scope>
    <source>
        <strain evidence="3 4">NBRC 106429</strain>
    </source>
</reference>
<feature type="transmembrane region" description="Helical" evidence="1">
    <location>
        <begin position="12"/>
        <end position="32"/>
    </location>
</feature>
<keyword evidence="1" id="KW-0472">Membrane</keyword>
<feature type="transmembrane region" description="Helical" evidence="1">
    <location>
        <begin position="101"/>
        <end position="117"/>
    </location>
</feature>
<organism evidence="3 4">
    <name type="scientific">Skermanella aerolata</name>
    <dbReference type="NCBI Taxonomy" id="393310"/>
    <lineage>
        <taxon>Bacteria</taxon>
        <taxon>Pseudomonadati</taxon>
        <taxon>Pseudomonadota</taxon>
        <taxon>Alphaproteobacteria</taxon>
        <taxon>Rhodospirillales</taxon>
        <taxon>Azospirillaceae</taxon>
        <taxon>Skermanella</taxon>
    </lineage>
</organism>
<feature type="transmembrane region" description="Helical" evidence="1">
    <location>
        <begin position="44"/>
        <end position="65"/>
    </location>
</feature>
<keyword evidence="1" id="KW-0812">Transmembrane</keyword>
<keyword evidence="1" id="KW-1133">Transmembrane helix</keyword>
<evidence type="ECO:0000256" key="1">
    <source>
        <dbReference type="SAM" id="Phobius"/>
    </source>
</evidence>
<evidence type="ECO:0000313" key="4">
    <source>
        <dbReference type="Proteomes" id="UP000321523"/>
    </source>
</evidence>
<keyword evidence="4" id="KW-1185">Reference proteome</keyword>
<dbReference type="OrthoDB" id="8419485at2"/>
<gene>
    <name evidence="3" type="ORF">SAE02_67270</name>
</gene>
<proteinExistence type="predicted"/>